<keyword evidence="1" id="KW-0378">Hydrolase</keyword>
<gene>
    <name evidence="1" type="primary">g8203</name>
    <name evidence="1" type="ORF">NpPPO83_00008203</name>
</gene>
<accession>A0ACB5RSZ5</accession>
<proteinExistence type="predicted"/>
<reference evidence="1" key="1">
    <citation type="submission" date="2024-09" db="EMBL/GenBank/DDBJ databases">
        <title>Draft Genome Sequences of Neofusicoccum parvum.</title>
        <authorList>
            <person name="Ashida A."/>
            <person name="Camagna M."/>
            <person name="Tanaka A."/>
            <person name="Takemoto D."/>
        </authorList>
    </citation>
    <scope>NUCLEOTIDE SEQUENCE</scope>
    <source>
        <strain evidence="1">PPO83</strain>
    </source>
</reference>
<evidence type="ECO:0000313" key="1">
    <source>
        <dbReference type="EMBL" id="GME23660.1"/>
    </source>
</evidence>
<sequence length="1270" mass="139133">MSVSLTSSGPMFTNTNESGVAPKQEPHQPASAKSTDANATLNNQESMLDSPNGQHATVADDSQPASSTPNPVPLEMLWTLDRLAEIGRAVKDKATTESADAEMLDASNAPEANEAPGHLSPDGPRHDNDHADISQISIMPTTAEIYATRPEYLPVAEPSLWHKQGSAGLIDRRFRLLREDTVGLIRDSVRIYRGISNQSTRHLNREGEFTVRANVNIHRTLGFDPSGGLLFYVAFRQSPDVLDKMPDKREEYWMSREGTLVCLMDDVEGFVFCTVGAYGKLSSEDYNYSADRARIPLRPVVRSERHTGILLGWSNISGRDRNYTMLEFPNFKTWACIPQLQALQKMNNLPLCDLVVPSTLPGAPSVFPPAYSMQAGFRFDLSKVMQEQGGALLDVSAPFDVNRLEACSNLDGGQSRALVHALTHRMALIKGPPGTGKSYTGVAVVQTLLDSLPDDTSGPIICVSFKNEALDSLLEKLHEVGVDKIIRVGNFSKSTLLAEMTLAKRSKDMKRPRELHTKMNKLAHALQSTREKIPELLRDLPTADYERERLLAAITNLVSSWSEKQGAYDEGWEEHRLNVLKSARVIGVTAGSLCHHRALFGKLAAKVMVFEEAAAMPEANALIALLPSLEHCVLIGDHLQLRPKVNRRELDMSNEDSVKYAYDMSLMERLVSSGLSFAALDTQYRMSPEISRLCRRTLYPGLQDAAHVQLYPTVPGLRERIFWFDHEEREAIEEVAGSNKSNKNGFEAAMIVGLVKHLLAQDGIQPHEIAVISMYAAQSCLLQQMLQQLFPVQALPGQGEVGDEEQSVTRQRKARVPGAIVVDTVDSFQGEEARIVILSLVRSNPQNNPGFLKTVNRANVSLTRAKHGMFIFGNRKTFQTLPLWNHVTSILEETSNIGRALQIECLRHPDKHIQVCHPEDFSLLCSDIHLPCLEAECAAGLEAGTTKFVFNARHQHASFMERALHEMDYLSSSVSSVGQEVSEPLCVSATIGSDINGKTPIQTIKRLSGRSRRYENAINLRADLIKQVHSKVKGERALQTAWNAVQNPQNPRPHLQEELLILHLATRLELAIASDLLTIRSRAGASRGSLALDFAACRARCAHLSAAANARMLPRLAAEADVLWAQWAVLERRAPSSRDAAAAQALRSEARTRLDRAERSGALDVVAPALGLGLQGEIVAAESALADEAARWGPEMGVVADGFVAGARAVVERGVGGVWHLCVRGHYFVGDAELGCPECGGGFGFSPRMAGGEDEGDGMEGVEMSGASDA</sequence>
<keyword evidence="2" id="KW-1185">Reference proteome</keyword>
<evidence type="ECO:0000313" key="2">
    <source>
        <dbReference type="Proteomes" id="UP001165186"/>
    </source>
</evidence>
<keyword evidence="1" id="KW-0547">Nucleotide-binding</keyword>
<keyword evidence="1" id="KW-0067">ATP-binding</keyword>
<keyword evidence="1" id="KW-0347">Helicase</keyword>
<organism evidence="1 2">
    <name type="scientific">Neofusicoccum parvum</name>
    <dbReference type="NCBI Taxonomy" id="310453"/>
    <lineage>
        <taxon>Eukaryota</taxon>
        <taxon>Fungi</taxon>
        <taxon>Dikarya</taxon>
        <taxon>Ascomycota</taxon>
        <taxon>Pezizomycotina</taxon>
        <taxon>Dothideomycetes</taxon>
        <taxon>Dothideomycetes incertae sedis</taxon>
        <taxon>Botryosphaeriales</taxon>
        <taxon>Botryosphaeriaceae</taxon>
        <taxon>Neofusicoccum</taxon>
    </lineage>
</organism>
<dbReference type="EMBL" id="BSXG01000008">
    <property type="protein sequence ID" value="GME23660.1"/>
    <property type="molecule type" value="Genomic_DNA"/>
</dbReference>
<comment type="caution">
    <text evidence="1">The sequence shown here is derived from an EMBL/GenBank/DDBJ whole genome shotgun (WGS) entry which is preliminary data.</text>
</comment>
<dbReference type="Proteomes" id="UP001165186">
    <property type="component" value="Unassembled WGS sequence"/>
</dbReference>
<name>A0ACB5RSZ5_9PEZI</name>
<protein>
    <submittedName>
        <fullName evidence="1">Nf-x1 finger and helicase domain containing protein</fullName>
    </submittedName>
</protein>